<accession>A0A238UF14</accession>
<evidence type="ECO:0000313" key="3">
    <source>
        <dbReference type="Proteomes" id="UP000215214"/>
    </source>
</evidence>
<reference evidence="2 3" key="1">
    <citation type="submission" date="2017-07" db="EMBL/GenBank/DDBJ databases">
        <authorList>
            <person name="Sun Z.S."/>
            <person name="Albrecht U."/>
            <person name="Echele G."/>
            <person name="Lee C.C."/>
        </authorList>
    </citation>
    <scope>NUCLEOTIDE SEQUENCE [LARGE SCALE GENOMIC DNA]</scope>
    <source>
        <strain evidence="3">type strain: KCTC 22618</strain>
    </source>
</reference>
<gene>
    <name evidence="2" type="ORF">TJEJU_3957</name>
</gene>
<dbReference type="AlphaFoldDB" id="A0A238UF14"/>
<dbReference type="Pfam" id="PF14302">
    <property type="entry name" value="DUF4377"/>
    <property type="match status" value="1"/>
</dbReference>
<evidence type="ECO:0000313" key="2">
    <source>
        <dbReference type="EMBL" id="SNR17586.1"/>
    </source>
</evidence>
<dbReference type="EMBL" id="LT899436">
    <property type="protein sequence ID" value="SNR17586.1"/>
    <property type="molecule type" value="Genomic_DNA"/>
</dbReference>
<proteinExistence type="predicted"/>
<dbReference type="OrthoDB" id="880459at2"/>
<evidence type="ECO:0000259" key="1">
    <source>
        <dbReference type="Pfam" id="PF14302"/>
    </source>
</evidence>
<dbReference type="InterPro" id="IPR025485">
    <property type="entry name" value="DUF4377"/>
</dbReference>
<dbReference type="KEGG" id="tje:TJEJU_3957"/>
<dbReference type="Proteomes" id="UP000215214">
    <property type="component" value="Chromosome TJEJU"/>
</dbReference>
<name>A0A238UF14_9FLAO</name>
<dbReference type="RefSeq" id="WP_095074783.1">
    <property type="nucleotide sequence ID" value="NZ_LT899436.1"/>
</dbReference>
<organism evidence="2 3">
    <name type="scientific">Tenacibaculum jejuense</name>
    <dbReference type="NCBI Taxonomy" id="584609"/>
    <lineage>
        <taxon>Bacteria</taxon>
        <taxon>Pseudomonadati</taxon>
        <taxon>Bacteroidota</taxon>
        <taxon>Flavobacteriia</taxon>
        <taxon>Flavobacteriales</taxon>
        <taxon>Flavobacteriaceae</taxon>
        <taxon>Tenacibaculum</taxon>
    </lineage>
</organism>
<protein>
    <submittedName>
        <fullName evidence="2">Probable lipoprotein</fullName>
    </submittedName>
</protein>
<dbReference type="PROSITE" id="PS51257">
    <property type="entry name" value="PROKAR_LIPOPROTEIN"/>
    <property type="match status" value="1"/>
</dbReference>
<keyword evidence="3" id="KW-1185">Reference proteome</keyword>
<feature type="domain" description="DUF4377" evidence="1">
    <location>
        <begin position="30"/>
        <end position="106"/>
    </location>
</feature>
<sequence length="179" mass="20406">MKKLILLLTFIGILISCEEENQSEIVDIHVNHYKNTAVGLSPQFTLLIQEGAILNTDTWHNFYSSIEGFTYEPGYIYALSVKKETIQNPLQDTNSFKYSLQKILSKEKVSEDVSFDLTLKLEGDNFVNTSSSDFLILDAITIDCENLCQELENKLQTENNVFGTFKHIDENNLQLISLN</sequence>
<keyword evidence="2" id="KW-0449">Lipoprotein</keyword>